<dbReference type="Pfam" id="PF10022">
    <property type="entry name" value="DUF2264"/>
    <property type="match status" value="1"/>
</dbReference>
<evidence type="ECO:0000259" key="1">
    <source>
        <dbReference type="Pfam" id="PF10022"/>
    </source>
</evidence>
<evidence type="ECO:0000313" key="4">
    <source>
        <dbReference type="Proteomes" id="UP000240883"/>
    </source>
</evidence>
<name>A0A2T2NKA9_CORCC</name>
<dbReference type="PANTHER" id="PTHR35339">
    <property type="entry name" value="LINALOOL DEHYDRATASE_ISOMERASE DOMAIN-CONTAINING PROTEIN"/>
    <property type="match status" value="1"/>
</dbReference>
<sequence>MPALPGFSDNPFQTRSDLVCAALALLEPLEQYKSPHNARIKIATSTGAGFSETAAQLEGFARPLWVIADLLRLQAVDALPALSQTSLNLDSWIHGLKAGTDPESPEYWGDVSDFDQRVVEMESMAYALLLWPDAFVGLVDDERARTNLIKWLRQINHSKIPQNNWHWFRVLVNLALVRTLGVSLEEVKGHMEDSFRVLDGFYLSEGWSSDGLWGDDRKQADYYSGSFAIQFAQLLFVRFAPDYDPQRTYRYKKQAAEFAAGYWRYFDRDGAAIPFGRSLTYRFAFAAFWAAVAIADVPLRSPLAEPGAIKGLLLRHLRWWSKHPDIFNTDGTLNIGYTYPNMYLSENYNSPQSVFWCLKSFLVLGLPEKHPFWASEEMPHPLDSPLVAKRIPQVAMLWPPRHIMCNTPEHHFLLSSGQMTQKRHKAREAKYGKLAYSSSFAFSVPVGPLLEQQALDSTIAVSFTDEEIWMPRWVPSDVRCEMLQLGGESVTALASSWKPWKYLDIVVHTTLVPPVSKWPGWHLRIHQLIWKDAELRKTGAALQFVDGGFAASAQNSQDVSIFELPVSSAFQKAGDASVHGWWQNPKEALVISESGASGIIDLTSSFTSAVHNGLQSCSDIIRADPNTNLIAQRTLIPSLEHVISHYSDESNTGSISMWLVTGIFAVSSSSNNILEDVWALWHSRPAGTLSNDEGKASFGIQL</sequence>
<evidence type="ECO:0000259" key="2">
    <source>
        <dbReference type="Pfam" id="PF20938"/>
    </source>
</evidence>
<dbReference type="EMBL" id="KZ678137">
    <property type="protein sequence ID" value="PSN65478.1"/>
    <property type="molecule type" value="Genomic_DNA"/>
</dbReference>
<feature type="domain" description="DUF2264" evidence="2">
    <location>
        <begin position="392"/>
        <end position="685"/>
    </location>
</feature>
<dbReference type="OrthoDB" id="6132182at2759"/>
<dbReference type="Pfam" id="PF20938">
    <property type="entry name" value="DUF2264_C"/>
    <property type="match status" value="1"/>
</dbReference>
<feature type="domain" description="DUF2264" evidence="1">
    <location>
        <begin position="14"/>
        <end position="379"/>
    </location>
</feature>
<protein>
    <submittedName>
        <fullName evidence="3">Uncharacterized protein</fullName>
    </submittedName>
</protein>
<keyword evidence="4" id="KW-1185">Reference proteome</keyword>
<organism evidence="3 4">
    <name type="scientific">Corynespora cassiicola Philippines</name>
    <dbReference type="NCBI Taxonomy" id="1448308"/>
    <lineage>
        <taxon>Eukaryota</taxon>
        <taxon>Fungi</taxon>
        <taxon>Dikarya</taxon>
        <taxon>Ascomycota</taxon>
        <taxon>Pezizomycotina</taxon>
        <taxon>Dothideomycetes</taxon>
        <taxon>Pleosporomycetidae</taxon>
        <taxon>Pleosporales</taxon>
        <taxon>Corynesporascaceae</taxon>
        <taxon>Corynespora</taxon>
    </lineage>
</organism>
<accession>A0A2T2NKA9</accession>
<dbReference type="AlphaFoldDB" id="A0A2T2NKA9"/>
<dbReference type="InterPro" id="IPR049237">
    <property type="entry name" value="DUF2264_C"/>
</dbReference>
<dbReference type="PANTHER" id="PTHR35339:SF2">
    <property type="entry name" value="DUF2264 DOMAIN-CONTAINING PROTEIN-RELATED"/>
    <property type="match status" value="1"/>
</dbReference>
<dbReference type="STRING" id="1448308.A0A2T2NKA9"/>
<dbReference type="InterPro" id="IPR049349">
    <property type="entry name" value="DUF2264_N"/>
</dbReference>
<gene>
    <name evidence="3" type="ORF">BS50DRAFT_527895</name>
</gene>
<dbReference type="PIRSF" id="PIRSF014753">
    <property type="entry name" value="UCP014753"/>
    <property type="match status" value="1"/>
</dbReference>
<dbReference type="Proteomes" id="UP000240883">
    <property type="component" value="Unassembled WGS sequence"/>
</dbReference>
<evidence type="ECO:0000313" key="3">
    <source>
        <dbReference type="EMBL" id="PSN65478.1"/>
    </source>
</evidence>
<reference evidence="3 4" key="1">
    <citation type="journal article" date="2018" name="Front. Microbiol.">
        <title>Genome-Wide Analysis of Corynespora cassiicola Leaf Fall Disease Putative Effectors.</title>
        <authorList>
            <person name="Lopez D."/>
            <person name="Ribeiro S."/>
            <person name="Label P."/>
            <person name="Fumanal B."/>
            <person name="Venisse J.S."/>
            <person name="Kohler A."/>
            <person name="de Oliveira R.R."/>
            <person name="Labutti K."/>
            <person name="Lipzen A."/>
            <person name="Lail K."/>
            <person name="Bauer D."/>
            <person name="Ohm R.A."/>
            <person name="Barry K.W."/>
            <person name="Spatafora J."/>
            <person name="Grigoriev I.V."/>
            <person name="Martin F.M."/>
            <person name="Pujade-Renaud V."/>
        </authorList>
    </citation>
    <scope>NUCLEOTIDE SEQUENCE [LARGE SCALE GENOMIC DNA]</scope>
    <source>
        <strain evidence="3 4">Philippines</strain>
    </source>
</reference>
<dbReference type="InterPro" id="IPR016624">
    <property type="entry name" value="UCP014753"/>
</dbReference>
<proteinExistence type="predicted"/>